<dbReference type="GO" id="GO:0016758">
    <property type="term" value="F:hexosyltransferase activity"/>
    <property type="evidence" value="ECO:0007669"/>
    <property type="project" value="TreeGrafter"/>
</dbReference>
<keyword evidence="3" id="KW-0808">Transferase</keyword>
<evidence type="ECO:0000259" key="1">
    <source>
        <dbReference type="Pfam" id="PF00534"/>
    </source>
</evidence>
<dbReference type="FunFam" id="3.40.50.2000:FF:000136">
    <property type="entry name" value="Glycosyl transferase, group 1"/>
    <property type="match status" value="1"/>
</dbReference>
<dbReference type="SUPFAM" id="SSF53756">
    <property type="entry name" value="UDP-Glycosyltransferase/glycogen phosphorylase"/>
    <property type="match status" value="1"/>
</dbReference>
<dbReference type="PANTHER" id="PTHR45947:SF3">
    <property type="entry name" value="SULFOQUINOVOSYL TRANSFERASE SQD2"/>
    <property type="match status" value="1"/>
</dbReference>
<dbReference type="PANTHER" id="PTHR45947">
    <property type="entry name" value="SULFOQUINOVOSYL TRANSFERASE SQD2"/>
    <property type="match status" value="1"/>
</dbReference>
<feature type="domain" description="Glycosyl transferase family 1" evidence="1">
    <location>
        <begin position="197"/>
        <end position="353"/>
    </location>
</feature>
<dbReference type="Pfam" id="PF00534">
    <property type="entry name" value="Glycos_transf_1"/>
    <property type="match status" value="1"/>
</dbReference>
<dbReference type="OrthoDB" id="9802525at2"/>
<dbReference type="Proteomes" id="UP000003573">
    <property type="component" value="Unassembled WGS sequence"/>
</dbReference>
<dbReference type="EMBL" id="AEUW02000001">
    <property type="protein sequence ID" value="EHJ51837.1"/>
    <property type="molecule type" value="Genomic_DNA"/>
</dbReference>
<feature type="domain" description="Glycosyltransferase subfamily 4-like N-terminal" evidence="2">
    <location>
        <begin position="14"/>
        <end position="182"/>
    </location>
</feature>
<name>G5JYK2_9STRE</name>
<dbReference type="InterPro" id="IPR001296">
    <property type="entry name" value="Glyco_trans_1"/>
</dbReference>
<gene>
    <name evidence="3" type="ORF">STRMA_0263</name>
</gene>
<organism evidence="3 4">
    <name type="scientific">Streptococcus macacae NCTC 11558</name>
    <dbReference type="NCBI Taxonomy" id="764298"/>
    <lineage>
        <taxon>Bacteria</taxon>
        <taxon>Bacillati</taxon>
        <taxon>Bacillota</taxon>
        <taxon>Bacilli</taxon>
        <taxon>Lactobacillales</taxon>
        <taxon>Streptococcaceae</taxon>
        <taxon>Streptococcus</taxon>
    </lineage>
</organism>
<dbReference type="eggNOG" id="COG0438">
    <property type="taxonomic scope" value="Bacteria"/>
</dbReference>
<dbReference type="EC" id="2.4.-.-" evidence="3"/>
<evidence type="ECO:0000259" key="2">
    <source>
        <dbReference type="Pfam" id="PF13439"/>
    </source>
</evidence>
<comment type="caution">
    <text evidence="3">The sequence shown here is derived from an EMBL/GenBank/DDBJ whole genome shotgun (WGS) entry which is preliminary data.</text>
</comment>
<sequence>MHVGLFTDTYLPQVSGVATSTQTLKDELEKQGHEVYIFTTTDKHVGRYEDPTIIRLPSVPFISFTDRRVVYRGLFESYKIAKTYQLDIIHTQTEFGLGMLGKMVGKALRIPVIHTYHTQYEDYVRYIANGKIIRPNMVKYIIRSYLYDLDGVICPSRIALNLLEGYSVKIPKRIIPTGIYLENYVRPDITVADSLALRKSLAIEADETMLLSLSRISYEKNIQAVIAYMPSILAKNSKVKLVVVGDGPYLEELKKQARALNIADHIIFTGMVNHDQTALYYKASDFFISASTSETQGLTYIESLASGRPIIAQSNPYLDDLITNKMFGTLYQRESDLADAVLEAIELTPKKEEKLWQEKLYEISAQHFGKSVFAFYLDTIISKKAKKKEKLSLTVEGNRADTSIKLVKSTIKLPATVFKKTAQTSVKVVKAPARIVNAIRDFLD</sequence>
<dbReference type="STRING" id="764298.STRMA_0263"/>
<proteinExistence type="predicted"/>
<dbReference type="InterPro" id="IPR050194">
    <property type="entry name" value="Glycosyltransferase_grp1"/>
</dbReference>
<dbReference type="Pfam" id="PF13439">
    <property type="entry name" value="Glyco_transf_4"/>
    <property type="match status" value="1"/>
</dbReference>
<protein>
    <submittedName>
        <fullName evidence="3">Glycosyltransferase, group 1 family protein</fullName>
        <ecNumber evidence="3">2.4.-.-</ecNumber>
    </submittedName>
</protein>
<evidence type="ECO:0000313" key="4">
    <source>
        <dbReference type="Proteomes" id="UP000003573"/>
    </source>
</evidence>
<dbReference type="Gene3D" id="3.40.50.2000">
    <property type="entry name" value="Glycogen Phosphorylase B"/>
    <property type="match status" value="2"/>
</dbReference>
<dbReference type="CDD" id="cd03817">
    <property type="entry name" value="GT4_UGDG-like"/>
    <property type="match status" value="1"/>
</dbReference>
<evidence type="ECO:0000313" key="3">
    <source>
        <dbReference type="EMBL" id="EHJ51837.1"/>
    </source>
</evidence>
<dbReference type="AlphaFoldDB" id="G5JYK2"/>
<accession>G5JYK2</accession>
<keyword evidence="4" id="KW-1185">Reference proteome</keyword>
<reference evidence="3 4" key="1">
    <citation type="journal article" date="2014" name="Int. J. Syst. Evol. Microbiol.">
        <title>Phylogenomics and the dynamic genome evolution of the genus Streptococcus.</title>
        <authorList>
            <consortium name="The Broad Institute Genome Sequencing Platform"/>
            <person name="Richards V.P."/>
            <person name="Palmer S.R."/>
            <person name="Pavinski Bitar P.D."/>
            <person name="Qin X."/>
            <person name="Weinstock G.M."/>
            <person name="Highlander S.K."/>
            <person name="Town C.D."/>
            <person name="Burne R.A."/>
            <person name="Stanhope M.J."/>
        </authorList>
    </citation>
    <scope>NUCLEOTIDE SEQUENCE [LARGE SCALE GENOMIC DNA]</scope>
    <source>
        <strain evidence="3 4">NCTC 11558</strain>
    </source>
</reference>
<dbReference type="InterPro" id="IPR028098">
    <property type="entry name" value="Glyco_trans_4-like_N"/>
</dbReference>
<dbReference type="RefSeq" id="WP_003079111.1">
    <property type="nucleotide sequence ID" value="NZ_AEUW02000001.1"/>
</dbReference>
<keyword evidence="3" id="KW-0328">Glycosyltransferase</keyword>